<organism evidence="4 5">
    <name type="scientific">Pseudidiomarina sediminum</name>
    <dbReference type="NCBI Taxonomy" id="431675"/>
    <lineage>
        <taxon>Bacteria</taxon>
        <taxon>Pseudomonadati</taxon>
        <taxon>Pseudomonadota</taxon>
        <taxon>Gammaproteobacteria</taxon>
        <taxon>Alteromonadales</taxon>
        <taxon>Idiomarinaceae</taxon>
        <taxon>Pseudidiomarina</taxon>
    </lineage>
</organism>
<evidence type="ECO:0000313" key="5">
    <source>
        <dbReference type="Proteomes" id="UP000287022"/>
    </source>
</evidence>
<name>A0A432Z3G3_9GAMM</name>
<dbReference type="Pfam" id="PF00072">
    <property type="entry name" value="Response_reg"/>
    <property type="match status" value="1"/>
</dbReference>
<accession>A0A432Z3G3</accession>
<dbReference type="PANTHER" id="PTHR44591:SF3">
    <property type="entry name" value="RESPONSE REGULATORY DOMAIN-CONTAINING PROTEIN"/>
    <property type="match status" value="1"/>
</dbReference>
<feature type="domain" description="Response regulatory" evidence="3">
    <location>
        <begin position="6"/>
        <end position="122"/>
    </location>
</feature>
<dbReference type="SMART" id="SM00448">
    <property type="entry name" value="REC"/>
    <property type="match status" value="1"/>
</dbReference>
<dbReference type="PANTHER" id="PTHR44591">
    <property type="entry name" value="STRESS RESPONSE REGULATOR PROTEIN 1"/>
    <property type="match status" value="1"/>
</dbReference>
<proteinExistence type="predicted"/>
<reference evidence="5" key="1">
    <citation type="journal article" date="2018" name="Front. Microbiol.">
        <title>Genome-Based Analysis Reveals the Taxonomy and Diversity of the Family Idiomarinaceae.</title>
        <authorList>
            <person name="Liu Y."/>
            <person name="Lai Q."/>
            <person name="Shao Z."/>
        </authorList>
    </citation>
    <scope>NUCLEOTIDE SEQUENCE [LARGE SCALE GENOMIC DNA]</scope>
    <source>
        <strain evidence="5">c121</strain>
    </source>
</reference>
<dbReference type="InterPro" id="IPR011006">
    <property type="entry name" value="CheY-like_superfamily"/>
</dbReference>
<feature type="modified residue" description="4-aspartylphosphate" evidence="2">
    <location>
        <position position="56"/>
    </location>
</feature>
<evidence type="ECO:0000256" key="2">
    <source>
        <dbReference type="PROSITE-ProRule" id="PRU00169"/>
    </source>
</evidence>
<comment type="caution">
    <text evidence="4">The sequence shown here is derived from an EMBL/GenBank/DDBJ whole genome shotgun (WGS) entry which is preliminary data.</text>
</comment>
<dbReference type="PROSITE" id="PS50110">
    <property type="entry name" value="RESPONSE_REGULATORY"/>
    <property type="match status" value="1"/>
</dbReference>
<evidence type="ECO:0000256" key="1">
    <source>
        <dbReference type="ARBA" id="ARBA00022553"/>
    </source>
</evidence>
<dbReference type="GO" id="GO:0000160">
    <property type="term" value="P:phosphorelay signal transduction system"/>
    <property type="evidence" value="ECO:0007669"/>
    <property type="project" value="InterPro"/>
</dbReference>
<dbReference type="CDD" id="cd00156">
    <property type="entry name" value="REC"/>
    <property type="match status" value="1"/>
</dbReference>
<protein>
    <submittedName>
        <fullName evidence="4">Response regulator</fullName>
    </submittedName>
</protein>
<dbReference type="RefSeq" id="WP_026860376.1">
    <property type="nucleotide sequence ID" value="NZ_PIQE01000002.1"/>
</dbReference>
<gene>
    <name evidence="4" type="ORF">CWI80_07685</name>
</gene>
<dbReference type="EMBL" id="PIQE01000002">
    <property type="protein sequence ID" value="RUO72432.1"/>
    <property type="molecule type" value="Genomic_DNA"/>
</dbReference>
<dbReference type="Proteomes" id="UP000287022">
    <property type="component" value="Unassembled WGS sequence"/>
</dbReference>
<dbReference type="InterPro" id="IPR001789">
    <property type="entry name" value="Sig_transdc_resp-reg_receiver"/>
</dbReference>
<sequence>MASNLCVLIVDDDFISQEVVKAMLSSFTHVTTYVAASGAETLQQLAQIQPQLILLDHELPDTTGEALLQQIQQQHPSGAVIAIVTGHQADALRAHYASLGTHHLLQKPLAPADLAELVRIASTGE</sequence>
<keyword evidence="1 2" id="KW-0597">Phosphoprotein</keyword>
<dbReference type="Gene3D" id="3.40.50.2300">
    <property type="match status" value="1"/>
</dbReference>
<dbReference type="STRING" id="1122124.GCA_000423165_01612"/>
<evidence type="ECO:0000313" key="4">
    <source>
        <dbReference type="EMBL" id="RUO72432.1"/>
    </source>
</evidence>
<dbReference type="SUPFAM" id="SSF52172">
    <property type="entry name" value="CheY-like"/>
    <property type="match status" value="1"/>
</dbReference>
<dbReference type="InterPro" id="IPR050595">
    <property type="entry name" value="Bact_response_regulator"/>
</dbReference>
<dbReference type="AlphaFoldDB" id="A0A432Z3G3"/>
<keyword evidence="5" id="KW-1185">Reference proteome</keyword>
<evidence type="ECO:0000259" key="3">
    <source>
        <dbReference type="PROSITE" id="PS50110"/>
    </source>
</evidence>